<evidence type="ECO:0000256" key="3">
    <source>
        <dbReference type="ARBA" id="ARBA00023014"/>
    </source>
</evidence>
<dbReference type="Pfam" id="PF00037">
    <property type="entry name" value="Fer4"/>
    <property type="match status" value="1"/>
</dbReference>
<sequence>MIGIYLSGTGNTKHCVEKLVHLMDDTAQCVPLESPQITSILDEQNIIILGYPTQFSNAPFMVRDFIVRNSSIWKGKKVFCVNTMGLFSGDGTGCTARLLKKYGAEILGGLQIKMPDSVCDSKLLKKDIEGNRQVVKNADERIEQVAEQIRQGKYPQEGLSLTAHLKGLFGQRLWFYRKTAGYSDVLKISDACIGCGLCSKECPMGNIQMKDNRAVSGNQCTMCTAV</sequence>
<keyword evidence="2" id="KW-0408">Iron</keyword>
<dbReference type="InterPro" id="IPR017896">
    <property type="entry name" value="4Fe4S_Fe-S-bd"/>
</dbReference>
<dbReference type="GO" id="GO:0051536">
    <property type="term" value="F:iron-sulfur cluster binding"/>
    <property type="evidence" value="ECO:0007669"/>
    <property type="project" value="UniProtKB-KW"/>
</dbReference>
<reference evidence="5 6" key="1">
    <citation type="submission" date="2014-01" db="EMBL/GenBank/DDBJ databases">
        <authorList>
            <person name="Durkin A.S."/>
            <person name="McCorrison J."/>
            <person name="Torralba M."/>
            <person name="Gillis M."/>
            <person name="Haft D.H."/>
            <person name="Methe B."/>
            <person name="Sutton G."/>
            <person name="Nelson K.E."/>
        </authorList>
    </citation>
    <scope>NUCLEOTIDE SEQUENCE [LARGE SCALE GENOMIC DNA]</scope>
    <source>
        <strain evidence="5 6">ATCC 33093</strain>
    </source>
</reference>
<name>X8IS06_9FIRM</name>
<keyword evidence="1" id="KW-0479">Metal-binding</keyword>
<organism evidence="5 6">
    <name type="scientific">Mogibacterium timidum ATCC 33093</name>
    <dbReference type="NCBI Taxonomy" id="1401079"/>
    <lineage>
        <taxon>Bacteria</taxon>
        <taxon>Bacillati</taxon>
        <taxon>Bacillota</taxon>
        <taxon>Clostridia</taxon>
        <taxon>Peptostreptococcales</taxon>
        <taxon>Anaerovoracaceae</taxon>
        <taxon>Mogibacterium</taxon>
    </lineage>
</organism>
<protein>
    <submittedName>
        <fullName evidence="5">4Fe-4S binding domain protein</fullName>
    </submittedName>
</protein>
<keyword evidence="3" id="KW-0411">Iron-sulfur</keyword>
<dbReference type="InterPro" id="IPR017900">
    <property type="entry name" value="4Fe4S_Fe_S_CS"/>
</dbReference>
<evidence type="ECO:0000313" key="5">
    <source>
        <dbReference type="EMBL" id="EUC51826.1"/>
    </source>
</evidence>
<dbReference type="InterPro" id="IPR047964">
    <property type="entry name" value="EFR1-like"/>
</dbReference>
<dbReference type="PATRIC" id="fig|1401079.3.peg.1267"/>
<dbReference type="EMBL" id="JALU01000022">
    <property type="protein sequence ID" value="EUC51826.1"/>
    <property type="molecule type" value="Genomic_DNA"/>
</dbReference>
<feature type="domain" description="4Fe-4S ferredoxin-type" evidence="4">
    <location>
        <begin position="183"/>
        <end position="212"/>
    </location>
</feature>
<dbReference type="AlphaFoldDB" id="X8IS06"/>
<dbReference type="SUPFAM" id="SSF54862">
    <property type="entry name" value="4Fe-4S ferredoxins"/>
    <property type="match status" value="1"/>
</dbReference>
<evidence type="ECO:0000256" key="1">
    <source>
        <dbReference type="ARBA" id="ARBA00022723"/>
    </source>
</evidence>
<evidence type="ECO:0000256" key="2">
    <source>
        <dbReference type="ARBA" id="ARBA00023004"/>
    </source>
</evidence>
<dbReference type="GO" id="GO:0046872">
    <property type="term" value="F:metal ion binding"/>
    <property type="evidence" value="ECO:0007669"/>
    <property type="project" value="UniProtKB-KW"/>
</dbReference>
<comment type="caution">
    <text evidence="5">The sequence shown here is derived from an EMBL/GenBank/DDBJ whole genome shotgun (WGS) entry which is preliminary data.</text>
</comment>
<evidence type="ECO:0000259" key="4">
    <source>
        <dbReference type="PROSITE" id="PS51379"/>
    </source>
</evidence>
<dbReference type="Gene3D" id="3.40.50.360">
    <property type="match status" value="1"/>
</dbReference>
<dbReference type="Proteomes" id="UP000022645">
    <property type="component" value="Unassembled WGS sequence"/>
</dbReference>
<dbReference type="PROSITE" id="PS00198">
    <property type="entry name" value="4FE4S_FER_1"/>
    <property type="match status" value="1"/>
</dbReference>
<dbReference type="InterPro" id="IPR029039">
    <property type="entry name" value="Flavoprotein-like_sf"/>
</dbReference>
<dbReference type="RefSeq" id="WP_330371666.1">
    <property type="nucleotide sequence ID" value="NZ_JALU01000022.1"/>
</dbReference>
<evidence type="ECO:0000313" key="6">
    <source>
        <dbReference type="Proteomes" id="UP000022645"/>
    </source>
</evidence>
<gene>
    <name evidence="5" type="ORF">HMPREF0581_0846</name>
</gene>
<dbReference type="Gene3D" id="3.30.70.20">
    <property type="match status" value="1"/>
</dbReference>
<dbReference type="PROSITE" id="PS51379">
    <property type="entry name" value="4FE4S_FER_2"/>
    <property type="match status" value="1"/>
</dbReference>
<dbReference type="SUPFAM" id="SSF52218">
    <property type="entry name" value="Flavoproteins"/>
    <property type="match status" value="1"/>
</dbReference>
<accession>X8IS06</accession>
<proteinExistence type="predicted"/>
<dbReference type="NCBIfam" id="NF038196">
    <property type="entry name" value="ferrodoxin_EFR1"/>
    <property type="match status" value="1"/>
</dbReference>